<dbReference type="PATRIC" id="fig|1114963.3.peg.2457"/>
<comment type="caution">
    <text evidence="1">The sequence shown here is derived from an EMBL/GenBank/DDBJ whole genome shotgun (WGS) entry which is preliminary data.</text>
</comment>
<organism evidence="1 2">
    <name type="scientific">Novosphingobium barchaimii LL02</name>
    <dbReference type="NCBI Taxonomy" id="1114963"/>
    <lineage>
        <taxon>Bacteria</taxon>
        <taxon>Pseudomonadati</taxon>
        <taxon>Pseudomonadota</taxon>
        <taxon>Alphaproteobacteria</taxon>
        <taxon>Sphingomonadales</taxon>
        <taxon>Sphingomonadaceae</taxon>
        <taxon>Novosphingobium</taxon>
    </lineage>
</organism>
<name>A0A0J7XUK6_9SPHN</name>
<accession>A0A0J7XUK6</accession>
<dbReference type="RefSeq" id="WP_059151680.1">
    <property type="nucleotide sequence ID" value="NZ_KQ130454.1"/>
</dbReference>
<gene>
    <name evidence="1" type="ORF">V474_18105</name>
</gene>
<dbReference type="EMBL" id="JACU01000005">
    <property type="protein sequence ID" value="KMS55471.1"/>
    <property type="molecule type" value="Genomic_DNA"/>
</dbReference>
<sequence>MLGEVSHSSPPRLAAAKASGILQILTPGEAIAHFCNPREKALVEHFTMMMPPGLPAKRFLAYAGTFAGQVLPAFQ</sequence>
<reference evidence="1 2" key="1">
    <citation type="journal article" date="2015" name="G3 (Bethesda)">
        <title>Insights into Ongoing Evolution of the Hexachlorocyclohexane Catabolic Pathway from Comparative Genomics of Ten Sphingomonadaceae Strains.</title>
        <authorList>
            <person name="Pearce S.L."/>
            <person name="Oakeshott J.G."/>
            <person name="Pandey G."/>
        </authorList>
    </citation>
    <scope>NUCLEOTIDE SEQUENCE [LARGE SCALE GENOMIC DNA]</scope>
    <source>
        <strain evidence="1 2">LL02</strain>
    </source>
</reference>
<keyword evidence="2" id="KW-1185">Reference proteome</keyword>
<evidence type="ECO:0000313" key="1">
    <source>
        <dbReference type="EMBL" id="KMS55471.1"/>
    </source>
</evidence>
<dbReference type="Proteomes" id="UP000052268">
    <property type="component" value="Unassembled WGS sequence"/>
</dbReference>
<evidence type="ECO:0000313" key="2">
    <source>
        <dbReference type="Proteomes" id="UP000052268"/>
    </source>
</evidence>
<proteinExistence type="predicted"/>
<dbReference type="AlphaFoldDB" id="A0A0J7XUK6"/>
<protein>
    <submittedName>
        <fullName evidence="1">Uncharacterized protein</fullName>
    </submittedName>
</protein>